<evidence type="ECO:0000313" key="2">
    <source>
        <dbReference type="Proteomes" id="UP001222770"/>
    </source>
</evidence>
<evidence type="ECO:0000313" key="1">
    <source>
        <dbReference type="EMBL" id="MDF8335827.1"/>
    </source>
</evidence>
<proteinExistence type="predicted"/>
<gene>
    <name evidence="1" type="ORF">POM99_21720</name>
</gene>
<dbReference type="RefSeq" id="WP_053556506.1">
    <property type="nucleotide sequence ID" value="NZ_JAROCY010000047.1"/>
</dbReference>
<dbReference type="Proteomes" id="UP001222770">
    <property type="component" value="Unassembled WGS sequence"/>
</dbReference>
<dbReference type="EMBL" id="JAROCY010000047">
    <property type="protein sequence ID" value="MDF8335827.1"/>
    <property type="molecule type" value="Genomic_DNA"/>
</dbReference>
<comment type="caution">
    <text evidence="1">The sequence shown here is derived from an EMBL/GenBank/DDBJ whole genome shotgun (WGS) entry which is preliminary data.</text>
</comment>
<keyword evidence="2" id="KW-1185">Reference proteome</keyword>
<sequence>MSVFKSYDRAVAHAEAEAVAWESDMHIVAGANETFAVVDEFDLTPEQDNAIVDTIFFEDTAD</sequence>
<protein>
    <submittedName>
        <fullName evidence="1">Uncharacterized protein</fullName>
    </submittedName>
</protein>
<accession>A0ABT6CPI8</accession>
<reference evidence="1 2" key="1">
    <citation type="submission" date="2023-03" db="EMBL/GenBank/DDBJ databases">
        <title>Novosphingobium cyanobacteriorum sp. nov., isolated from a eutrophic reservoir during the Microcystis bloom period.</title>
        <authorList>
            <person name="Kang M."/>
            <person name="Le V."/>
            <person name="Ko S.-R."/>
            <person name="Lee S.-A."/>
            <person name="Ahn C.-Y."/>
        </authorList>
    </citation>
    <scope>NUCLEOTIDE SEQUENCE [LARGE SCALE GENOMIC DNA]</scope>
    <source>
        <strain evidence="1 2">HBC54</strain>
    </source>
</reference>
<name>A0ABT6CPI8_9SPHN</name>
<organism evidence="1 2">
    <name type="scientific">Novosphingobium cyanobacteriorum</name>
    <dbReference type="NCBI Taxonomy" id="3024215"/>
    <lineage>
        <taxon>Bacteria</taxon>
        <taxon>Pseudomonadati</taxon>
        <taxon>Pseudomonadota</taxon>
        <taxon>Alphaproteobacteria</taxon>
        <taxon>Sphingomonadales</taxon>
        <taxon>Sphingomonadaceae</taxon>
        <taxon>Novosphingobium</taxon>
    </lineage>
</organism>